<organism evidence="1 2">
    <name type="scientific">Microbulbifer epialgicus</name>
    <dbReference type="NCBI Taxonomy" id="393907"/>
    <lineage>
        <taxon>Bacteria</taxon>
        <taxon>Pseudomonadati</taxon>
        <taxon>Pseudomonadota</taxon>
        <taxon>Gammaproteobacteria</taxon>
        <taxon>Cellvibrionales</taxon>
        <taxon>Microbulbiferaceae</taxon>
        <taxon>Microbulbifer</taxon>
    </lineage>
</organism>
<sequence>MVEGSPFLRLLNITKCWFSWVSITLQFRRSPCIQKFRDDLFAEISESQFDSALVNMMQNQIEELMAGFWKYQVNHDIAYSHG</sequence>
<name>A0ABV4P613_9GAMM</name>
<gene>
    <name evidence="1" type="ORF">ACCI49_21390</name>
</gene>
<evidence type="ECO:0000313" key="1">
    <source>
        <dbReference type="EMBL" id="MFA0813452.1"/>
    </source>
</evidence>
<reference evidence="1 2" key="1">
    <citation type="submission" date="2024-08" db="EMBL/GenBank/DDBJ databases">
        <authorList>
            <person name="Ishaq N."/>
        </authorList>
    </citation>
    <scope>NUCLEOTIDE SEQUENCE [LARGE SCALE GENOMIC DNA]</scope>
    <source>
        <strain evidence="1 2">DSM 18651</strain>
    </source>
</reference>
<keyword evidence="2" id="KW-1185">Reference proteome</keyword>
<protein>
    <submittedName>
        <fullName evidence="1">Uncharacterized protein</fullName>
    </submittedName>
</protein>
<dbReference type="Proteomes" id="UP001569428">
    <property type="component" value="Unassembled WGS sequence"/>
</dbReference>
<dbReference type="EMBL" id="JBGMEK010000096">
    <property type="protein sequence ID" value="MFA0813452.1"/>
    <property type="molecule type" value="Genomic_DNA"/>
</dbReference>
<evidence type="ECO:0000313" key="2">
    <source>
        <dbReference type="Proteomes" id="UP001569428"/>
    </source>
</evidence>
<comment type="caution">
    <text evidence="1">The sequence shown here is derived from an EMBL/GenBank/DDBJ whole genome shotgun (WGS) entry which is preliminary data.</text>
</comment>
<proteinExistence type="predicted"/>
<accession>A0ABV4P613</accession>
<dbReference type="RefSeq" id="WP_371841261.1">
    <property type="nucleotide sequence ID" value="NZ_JBGMEK010000096.1"/>
</dbReference>